<dbReference type="Proteomes" id="UP000219167">
    <property type="component" value="Unassembled WGS sequence"/>
</dbReference>
<sequence>MGDTIRLKTNQQRLIANLRHAFNPSSMLGELLQNARRAQASHIRVTAGDTSITVEDDGIGIADLQSLLFIAESGWDADLQARENAFGMGVLSTLYFSERLLVHSGDRSFGASTAQIIAGEPIYVYEAPVRIGTGIRLEGVKSPTEGLVLSDWVGQQLRRLATAFPVRISFNGSELPRPLADPALPWRETPVGKVLIDLDAQRFQWRAFLQGLPIGKDPKTSEHHIVLLRDDMIARLPDRQHLLNEREDNQRIQEAVSQAFRQALVEMKEVMPAEEFLDVHGEACLTSSNANLLNDVPFAHRSWFRDWDDVPPGHAHEWEGCFRDGVIAAEALTSNGVWRIESDEDEEATAEVYVCARGGFLLDETRLHAGHWLNRVTRIVASDQVIVRPGAILHREANAPLAETVDLVLTDAIHLSLADDPVAYPVSAVRKDGIVHLTASAAGVTRLISSDVFDDRYEERVRDEDRTAISTFMAIDLSQDPARAVEALLPEHLRYVPQPKLANVVVRMVFDGEGKLKNVIS</sequence>
<reference evidence="1 2" key="1">
    <citation type="submission" date="2017-08" db="EMBL/GenBank/DDBJ databases">
        <authorList>
            <person name="de Groot N.N."/>
        </authorList>
    </citation>
    <scope>NUCLEOTIDE SEQUENCE [LARGE SCALE GENOMIC DNA]</scope>
    <source>
        <strain evidence="1 2">JC85</strain>
    </source>
</reference>
<gene>
    <name evidence="1" type="ORF">SAMN05892877_11342</name>
</gene>
<evidence type="ECO:0008006" key="3">
    <source>
        <dbReference type="Google" id="ProtNLM"/>
    </source>
</evidence>
<evidence type="ECO:0000313" key="1">
    <source>
        <dbReference type="EMBL" id="SOC44659.1"/>
    </source>
</evidence>
<dbReference type="Gene3D" id="3.30.565.10">
    <property type="entry name" value="Histidine kinase-like ATPase, C-terminal domain"/>
    <property type="match status" value="1"/>
</dbReference>
<name>A0A285US60_9HYPH</name>
<keyword evidence="2" id="KW-1185">Reference proteome</keyword>
<accession>A0A285US60</accession>
<dbReference type="OrthoDB" id="7395097at2"/>
<dbReference type="EMBL" id="OBQD01000013">
    <property type="protein sequence ID" value="SOC44659.1"/>
    <property type="molecule type" value="Genomic_DNA"/>
</dbReference>
<proteinExistence type="predicted"/>
<evidence type="ECO:0000313" key="2">
    <source>
        <dbReference type="Proteomes" id="UP000219167"/>
    </source>
</evidence>
<dbReference type="InterPro" id="IPR036890">
    <property type="entry name" value="HATPase_C_sf"/>
</dbReference>
<dbReference type="AlphaFoldDB" id="A0A285US60"/>
<organism evidence="1 2">
    <name type="scientific">Rhizobium subbaraonis</name>
    <dbReference type="NCBI Taxonomy" id="908946"/>
    <lineage>
        <taxon>Bacteria</taxon>
        <taxon>Pseudomonadati</taxon>
        <taxon>Pseudomonadota</taxon>
        <taxon>Alphaproteobacteria</taxon>
        <taxon>Hyphomicrobiales</taxon>
        <taxon>Rhizobiaceae</taxon>
        <taxon>Rhizobium/Agrobacterium group</taxon>
        <taxon>Rhizobium</taxon>
    </lineage>
</organism>
<protein>
    <recommendedName>
        <fullName evidence="3">Histidine kinase/DNA gyrase B/HSP90-like ATPase</fullName>
    </recommendedName>
</protein>
<dbReference type="SUPFAM" id="SSF55874">
    <property type="entry name" value="ATPase domain of HSP90 chaperone/DNA topoisomerase II/histidine kinase"/>
    <property type="match status" value="1"/>
</dbReference>
<dbReference type="RefSeq" id="WP_097141582.1">
    <property type="nucleotide sequence ID" value="NZ_OBQD01000013.1"/>
</dbReference>